<evidence type="ECO:0000313" key="2">
    <source>
        <dbReference type="EMBL" id="KAJ7710458.1"/>
    </source>
</evidence>
<dbReference type="AlphaFoldDB" id="A0AAD7H2H7"/>
<reference evidence="2" key="1">
    <citation type="submission" date="2023-03" db="EMBL/GenBank/DDBJ databases">
        <title>Massive genome expansion in bonnet fungi (Mycena s.s.) driven by repeated elements and novel gene families across ecological guilds.</title>
        <authorList>
            <consortium name="Lawrence Berkeley National Laboratory"/>
            <person name="Harder C.B."/>
            <person name="Miyauchi S."/>
            <person name="Viragh M."/>
            <person name="Kuo A."/>
            <person name="Thoen E."/>
            <person name="Andreopoulos B."/>
            <person name="Lu D."/>
            <person name="Skrede I."/>
            <person name="Drula E."/>
            <person name="Henrissat B."/>
            <person name="Morin E."/>
            <person name="Kohler A."/>
            <person name="Barry K."/>
            <person name="LaButti K."/>
            <person name="Morin E."/>
            <person name="Salamov A."/>
            <person name="Lipzen A."/>
            <person name="Mereny Z."/>
            <person name="Hegedus B."/>
            <person name="Baldrian P."/>
            <person name="Stursova M."/>
            <person name="Weitz H."/>
            <person name="Taylor A."/>
            <person name="Grigoriev I.V."/>
            <person name="Nagy L.G."/>
            <person name="Martin F."/>
            <person name="Kauserud H."/>
        </authorList>
    </citation>
    <scope>NUCLEOTIDE SEQUENCE</scope>
    <source>
        <strain evidence="2">CBHHK067</strain>
    </source>
</reference>
<gene>
    <name evidence="2" type="ORF">B0H17DRAFT_1190196</name>
</gene>
<keyword evidence="1" id="KW-0732">Signal</keyword>
<dbReference type="EMBL" id="JARKIE010000001">
    <property type="protein sequence ID" value="KAJ7710458.1"/>
    <property type="molecule type" value="Genomic_DNA"/>
</dbReference>
<evidence type="ECO:0000256" key="1">
    <source>
        <dbReference type="SAM" id="SignalP"/>
    </source>
</evidence>
<protein>
    <submittedName>
        <fullName evidence="2">Uncharacterized protein</fullName>
    </submittedName>
</protein>
<dbReference type="Gene3D" id="2.60.20.10">
    <property type="entry name" value="Crystallins"/>
    <property type="match status" value="1"/>
</dbReference>
<accession>A0AAD7H2H7</accession>
<sequence>MFNFSKLVFFVLAAAASFKPGLAGPANLVSRAASNVTIASQGPISPEVVLVEVCMDPNFGGGCVSLNFGTVPTGCVSVPNGWNDLITSARAVPGVICTFFADPPCTGKSVVIAGDVPDFRTVGMNDQTTDLSCFST</sequence>
<proteinExistence type="predicted"/>
<feature type="signal peptide" evidence="1">
    <location>
        <begin position="1"/>
        <end position="23"/>
    </location>
</feature>
<dbReference type="SUPFAM" id="SSF49695">
    <property type="entry name" value="gamma-Crystallin-like"/>
    <property type="match status" value="1"/>
</dbReference>
<keyword evidence="3" id="KW-1185">Reference proteome</keyword>
<dbReference type="InterPro" id="IPR011024">
    <property type="entry name" value="G_crystallin-like"/>
</dbReference>
<evidence type="ECO:0000313" key="3">
    <source>
        <dbReference type="Proteomes" id="UP001221757"/>
    </source>
</evidence>
<name>A0AAD7H2H7_MYCRO</name>
<dbReference type="Proteomes" id="UP001221757">
    <property type="component" value="Unassembled WGS sequence"/>
</dbReference>
<comment type="caution">
    <text evidence="2">The sequence shown here is derived from an EMBL/GenBank/DDBJ whole genome shotgun (WGS) entry which is preliminary data.</text>
</comment>
<organism evidence="2 3">
    <name type="scientific">Mycena rosella</name>
    <name type="common">Pink bonnet</name>
    <name type="synonym">Agaricus rosellus</name>
    <dbReference type="NCBI Taxonomy" id="1033263"/>
    <lineage>
        <taxon>Eukaryota</taxon>
        <taxon>Fungi</taxon>
        <taxon>Dikarya</taxon>
        <taxon>Basidiomycota</taxon>
        <taxon>Agaricomycotina</taxon>
        <taxon>Agaricomycetes</taxon>
        <taxon>Agaricomycetidae</taxon>
        <taxon>Agaricales</taxon>
        <taxon>Marasmiineae</taxon>
        <taxon>Mycenaceae</taxon>
        <taxon>Mycena</taxon>
    </lineage>
</organism>
<feature type="chain" id="PRO_5041905913" evidence="1">
    <location>
        <begin position="24"/>
        <end position="136"/>
    </location>
</feature>